<keyword evidence="8" id="KW-0819">tRNA processing</keyword>
<dbReference type="PROSITE" id="PS00678">
    <property type="entry name" value="WD_REPEATS_1"/>
    <property type="match status" value="1"/>
</dbReference>
<dbReference type="InterPro" id="IPR020472">
    <property type="entry name" value="WD40_PAC1"/>
</dbReference>
<comment type="similarity">
    <text evidence="4">Belongs to the WD repeat ELP2 family.</text>
</comment>
<dbReference type="GO" id="GO:0005634">
    <property type="term" value="C:nucleus"/>
    <property type="evidence" value="ECO:0007669"/>
    <property type="project" value="UniProtKB-SubCell"/>
</dbReference>
<comment type="caution">
    <text evidence="12">The sequence shown here is derived from an EMBL/GenBank/DDBJ whole genome shotgun (WGS) entry which is preliminary data.</text>
</comment>
<dbReference type="GO" id="GO:0033588">
    <property type="term" value="C:elongator holoenzyme complex"/>
    <property type="evidence" value="ECO:0007669"/>
    <property type="project" value="InterPro"/>
</dbReference>
<dbReference type="InterPro" id="IPR037289">
    <property type="entry name" value="Elp2"/>
</dbReference>
<feature type="repeat" description="WD" evidence="11">
    <location>
        <begin position="296"/>
        <end position="340"/>
    </location>
</feature>
<evidence type="ECO:0000256" key="7">
    <source>
        <dbReference type="ARBA" id="ARBA00022574"/>
    </source>
</evidence>
<dbReference type="InterPro" id="IPR036322">
    <property type="entry name" value="WD40_repeat_dom_sf"/>
</dbReference>
<keyword evidence="7 11" id="KW-0853">WD repeat</keyword>
<dbReference type="PANTHER" id="PTHR44111:SF1">
    <property type="entry name" value="ELONGATOR COMPLEX PROTEIN 2"/>
    <property type="match status" value="1"/>
</dbReference>
<feature type="repeat" description="WD" evidence="11">
    <location>
        <begin position="653"/>
        <end position="684"/>
    </location>
</feature>
<dbReference type="EMBL" id="MU157825">
    <property type="protein sequence ID" value="KAF9534863.1"/>
    <property type="molecule type" value="Genomic_DNA"/>
</dbReference>
<dbReference type="InterPro" id="IPR019775">
    <property type="entry name" value="WD40_repeat_CS"/>
</dbReference>
<protein>
    <recommendedName>
        <fullName evidence="5">Elongator complex protein 2</fullName>
    </recommendedName>
</protein>
<feature type="repeat" description="WD" evidence="11">
    <location>
        <begin position="189"/>
        <end position="235"/>
    </location>
</feature>
<dbReference type="Proteomes" id="UP000807306">
    <property type="component" value="Unassembled WGS sequence"/>
</dbReference>
<dbReference type="InterPro" id="IPR001680">
    <property type="entry name" value="WD40_rpt"/>
</dbReference>
<dbReference type="OrthoDB" id="27911at2759"/>
<dbReference type="GO" id="GO:0005737">
    <property type="term" value="C:cytoplasm"/>
    <property type="evidence" value="ECO:0007669"/>
    <property type="project" value="UniProtKB-SubCell"/>
</dbReference>
<evidence type="ECO:0000256" key="3">
    <source>
        <dbReference type="ARBA" id="ARBA00005043"/>
    </source>
</evidence>
<keyword evidence="13" id="KW-1185">Reference proteome</keyword>
<accession>A0A9P6ERP4</accession>
<evidence type="ECO:0000256" key="1">
    <source>
        <dbReference type="ARBA" id="ARBA00004123"/>
    </source>
</evidence>
<keyword evidence="9" id="KW-0677">Repeat</keyword>
<dbReference type="Gene3D" id="2.130.10.10">
    <property type="entry name" value="YVTN repeat-like/Quinoprotein amine dehydrogenase"/>
    <property type="match status" value="5"/>
</dbReference>
<comment type="pathway">
    <text evidence="3">tRNA modification; 5-methoxycarbonylmethyl-2-thiouridine-tRNA biosynthesis.</text>
</comment>
<reference evidence="12" key="1">
    <citation type="submission" date="2020-11" db="EMBL/GenBank/DDBJ databases">
        <authorList>
            <consortium name="DOE Joint Genome Institute"/>
            <person name="Ahrendt S."/>
            <person name="Riley R."/>
            <person name="Andreopoulos W."/>
            <person name="Labutti K."/>
            <person name="Pangilinan J."/>
            <person name="Ruiz-Duenas F.J."/>
            <person name="Barrasa J.M."/>
            <person name="Sanchez-Garcia M."/>
            <person name="Camarero S."/>
            <person name="Miyauchi S."/>
            <person name="Serrano A."/>
            <person name="Linde D."/>
            <person name="Babiker R."/>
            <person name="Drula E."/>
            <person name="Ayuso-Fernandez I."/>
            <person name="Pacheco R."/>
            <person name="Padilla G."/>
            <person name="Ferreira P."/>
            <person name="Barriuso J."/>
            <person name="Kellner H."/>
            <person name="Castanera R."/>
            <person name="Alfaro M."/>
            <person name="Ramirez L."/>
            <person name="Pisabarro A.G."/>
            <person name="Kuo A."/>
            <person name="Tritt A."/>
            <person name="Lipzen A."/>
            <person name="He G."/>
            <person name="Yan M."/>
            <person name="Ng V."/>
            <person name="Cullen D."/>
            <person name="Martin F."/>
            <person name="Rosso M.-N."/>
            <person name="Henrissat B."/>
            <person name="Hibbett D."/>
            <person name="Martinez A.T."/>
            <person name="Grigoriev I.V."/>
        </authorList>
    </citation>
    <scope>NUCLEOTIDE SEQUENCE</scope>
    <source>
        <strain evidence="12">CBS 506.95</strain>
    </source>
</reference>
<feature type="repeat" description="WD" evidence="11">
    <location>
        <begin position="405"/>
        <end position="435"/>
    </location>
</feature>
<evidence type="ECO:0000256" key="2">
    <source>
        <dbReference type="ARBA" id="ARBA00004496"/>
    </source>
</evidence>
<feature type="repeat" description="WD" evidence="11">
    <location>
        <begin position="95"/>
        <end position="134"/>
    </location>
</feature>
<organism evidence="12 13">
    <name type="scientific">Crepidotus variabilis</name>
    <dbReference type="NCBI Taxonomy" id="179855"/>
    <lineage>
        <taxon>Eukaryota</taxon>
        <taxon>Fungi</taxon>
        <taxon>Dikarya</taxon>
        <taxon>Basidiomycota</taxon>
        <taxon>Agaricomycotina</taxon>
        <taxon>Agaricomycetes</taxon>
        <taxon>Agaricomycetidae</taxon>
        <taxon>Agaricales</taxon>
        <taxon>Agaricineae</taxon>
        <taxon>Crepidotaceae</taxon>
        <taxon>Crepidotus</taxon>
    </lineage>
</organism>
<comment type="subcellular location">
    <subcellularLocation>
        <location evidence="2">Cytoplasm</location>
    </subcellularLocation>
    <subcellularLocation>
        <location evidence="1">Nucleus</location>
    </subcellularLocation>
</comment>
<sequence>MAVEVVYVAAAVNRFNQAADVSATNLIAFGSSRLLAFWELDNPNDEGVKKTLPSGDSAVTAVKFLTDTLFISANESGMLNLWKKKADQWQNTLSIKAHLKSISTLSSLDDWIVTGSSDSSLKLWKLREGKEKDEISEVQTLNLKGRLPIISAISRLPQSAAYLLAVGGTDTKIQLWVCSDAQFVSAASLSGHEDWIRSLAFRQPTSEDSPLVLASGSQDATIRLWNIEPRKKIVTAKAGGTDDFVDELLDNFEASLGDLGESEEGGRQISLKHHIITVKTGSEISQQYAISFDALLVGHEAAVTSLSWRPDHHKMPTLLSTSTDSSLILWSPSSVTGVESASSVWINQQRFGDVGGQRLGGFVGGLWAKEGQEALAWGWTGGWRRWRSTATENLTSESWAEVGAISGHNGPVKGLDWSPDGNYIISSGLDQTTRIHGPARTKVNDHSSWHEISRPQVHGYDLFNVVFVDPLKFASIADEKVVRVFEAPRGFVELAGQLEVAQFSDEEHHRPIAANVPPLGLSNKAINDGPQELVGELDSSRRPFDGELATVTLWPEIEKIFGHGYESITLGISNNRKLIATACKATNAEHAVVRIYDTDKYKLVGDPLPGHVLTVTRIAFSPNDKLILTVSRDRSWRLFELQEGRGYLPVVADKSHGRIIWDCAWSFEGDIFATASRDKTVKVWRQHEGKWQAAATIKTPQPATAIAFTPAVESRRHLAVGLENGEILIYSNALSEVPKWMLAKTIPLGSCHVDHIHRMAWRLSRNNPYELASCSDDGTLRIITVHLAEN</sequence>
<evidence type="ECO:0000256" key="11">
    <source>
        <dbReference type="PROSITE-ProRule" id="PRU00221"/>
    </source>
</evidence>
<dbReference type="PROSITE" id="PS50082">
    <property type="entry name" value="WD_REPEATS_2"/>
    <property type="match status" value="6"/>
</dbReference>
<name>A0A9P6ERP4_9AGAR</name>
<keyword evidence="10" id="KW-0539">Nucleus</keyword>
<evidence type="ECO:0000256" key="4">
    <source>
        <dbReference type="ARBA" id="ARBA00005881"/>
    </source>
</evidence>
<dbReference type="PANTHER" id="PTHR44111">
    <property type="entry name" value="ELONGATOR COMPLEX PROTEIN 2"/>
    <property type="match status" value="1"/>
</dbReference>
<dbReference type="Pfam" id="PF00400">
    <property type="entry name" value="WD40"/>
    <property type="match status" value="7"/>
</dbReference>
<dbReference type="PRINTS" id="PR00320">
    <property type="entry name" value="GPROTEINBRPT"/>
</dbReference>
<evidence type="ECO:0000256" key="8">
    <source>
        <dbReference type="ARBA" id="ARBA00022694"/>
    </source>
</evidence>
<proteinExistence type="inferred from homology"/>
<evidence type="ECO:0000256" key="5">
    <source>
        <dbReference type="ARBA" id="ARBA00020267"/>
    </source>
</evidence>
<dbReference type="GO" id="GO:0002098">
    <property type="term" value="P:tRNA wobble uridine modification"/>
    <property type="evidence" value="ECO:0007669"/>
    <property type="project" value="InterPro"/>
</dbReference>
<keyword evidence="6" id="KW-0963">Cytoplasm</keyword>
<feature type="repeat" description="WD" evidence="11">
    <location>
        <begin position="608"/>
        <end position="645"/>
    </location>
</feature>
<evidence type="ECO:0000256" key="6">
    <source>
        <dbReference type="ARBA" id="ARBA00022490"/>
    </source>
</evidence>
<dbReference type="InterPro" id="IPR015943">
    <property type="entry name" value="WD40/YVTN_repeat-like_dom_sf"/>
</dbReference>
<evidence type="ECO:0000256" key="9">
    <source>
        <dbReference type="ARBA" id="ARBA00022737"/>
    </source>
</evidence>
<dbReference type="PROSITE" id="PS50294">
    <property type="entry name" value="WD_REPEATS_REGION"/>
    <property type="match status" value="6"/>
</dbReference>
<evidence type="ECO:0000313" key="12">
    <source>
        <dbReference type="EMBL" id="KAF9534863.1"/>
    </source>
</evidence>
<dbReference type="SUPFAM" id="SSF50978">
    <property type="entry name" value="WD40 repeat-like"/>
    <property type="match status" value="2"/>
</dbReference>
<evidence type="ECO:0000256" key="10">
    <source>
        <dbReference type="ARBA" id="ARBA00023242"/>
    </source>
</evidence>
<dbReference type="SMART" id="SM00320">
    <property type="entry name" value="WD40"/>
    <property type="match status" value="11"/>
</dbReference>
<dbReference type="AlphaFoldDB" id="A0A9P6ERP4"/>
<gene>
    <name evidence="12" type="ORF">CPB83DRAFT_843066</name>
</gene>
<evidence type="ECO:0000313" key="13">
    <source>
        <dbReference type="Proteomes" id="UP000807306"/>
    </source>
</evidence>